<dbReference type="Pfam" id="PF01943">
    <property type="entry name" value="Polysacc_synt"/>
    <property type="match status" value="1"/>
</dbReference>
<feature type="transmembrane region" description="Helical" evidence="6">
    <location>
        <begin position="320"/>
        <end position="337"/>
    </location>
</feature>
<organism evidence="7 8">
    <name type="scientific">Novosphingobium kalidii</name>
    <dbReference type="NCBI Taxonomy" id="3230299"/>
    <lineage>
        <taxon>Bacteria</taxon>
        <taxon>Pseudomonadati</taxon>
        <taxon>Pseudomonadota</taxon>
        <taxon>Alphaproteobacteria</taxon>
        <taxon>Sphingomonadales</taxon>
        <taxon>Sphingomonadaceae</taxon>
        <taxon>Novosphingobium</taxon>
    </lineage>
</organism>
<comment type="caution">
    <text evidence="7">The sequence shown here is derived from an EMBL/GenBank/DDBJ whole genome shotgun (WGS) entry which is preliminary data.</text>
</comment>
<dbReference type="PANTHER" id="PTHR30250:SF11">
    <property type="entry name" value="O-ANTIGEN TRANSPORTER-RELATED"/>
    <property type="match status" value="1"/>
</dbReference>
<feature type="transmembrane region" description="Helical" evidence="6">
    <location>
        <begin position="80"/>
        <end position="99"/>
    </location>
</feature>
<feature type="transmembrane region" description="Helical" evidence="6">
    <location>
        <begin position="40"/>
        <end position="59"/>
    </location>
</feature>
<feature type="transmembrane region" description="Helical" evidence="6">
    <location>
        <begin position="171"/>
        <end position="190"/>
    </location>
</feature>
<evidence type="ECO:0000256" key="5">
    <source>
        <dbReference type="ARBA" id="ARBA00023136"/>
    </source>
</evidence>
<feature type="transmembrane region" description="Helical" evidence="6">
    <location>
        <begin position="111"/>
        <end position="134"/>
    </location>
</feature>
<keyword evidence="4 6" id="KW-1133">Transmembrane helix</keyword>
<evidence type="ECO:0000256" key="6">
    <source>
        <dbReference type="SAM" id="Phobius"/>
    </source>
</evidence>
<feature type="transmembrane region" description="Helical" evidence="6">
    <location>
        <begin position="243"/>
        <end position="265"/>
    </location>
</feature>
<gene>
    <name evidence="7" type="ORF">ABVV53_00830</name>
</gene>
<dbReference type="RefSeq" id="WP_353982425.1">
    <property type="nucleotide sequence ID" value="NZ_JBEWLY010000004.1"/>
</dbReference>
<comment type="subcellular location">
    <subcellularLocation>
        <location evidence="1">Cell membrane</location>
        <topology evidence="1">Multi-pass membrane protein</topology>
    </subcellularLocation>
</comment>
<evidence type="ECO:0000256" key="1">
    <source>
        <dbReference type="ARBA" id="ARBA00004651"/>
    </source>
</evidence>
<dbReference type="EMBL" id="JBEWLY010000004">
    <property type="protein sequence ID" value="MET1754013.1"/>
    <property type="molecule type" value="Genomic_DNA"/>
</dbReference>
<keyword evidence="8" id="KW-1185">Reference proteome</keyword>
<sequence length="433" mass="46036">MTRLASKTMVVIGSRLLTRALQLVFFVILARELSPEGFGTYGVLTSAIFLTGVIGHVGLRQASAQMVGRNQIEYGEAASTVLVAWPFLAVACCLILLNANAEQFLSLDPVSTAACWLAVAAILLISLWQGVLLGRGLTGEFALADTGPRLLQAALVIALLLTGSLDLKSALVSFAAGVLIFLPWLAWRVYRGSTSNRIRLSVTWPMMRMGFIYAISLFLISIQGRIGLFFLNGIDAAHQTGQFFAAQRASEIFLDVASAAAVVLFSETARAEDQRSAFGSAARTACGLFIMFLVLGVSLAIAAPFVVTLVLGPLYAEAESALVVLSLGLAPVAAARVMNSVVSGMGKPWISASVAVVGSCVNLFACSLLAPRFGAVGAAMALVAGQTTTLLGYIVVSRAYFGLRWRDVMPRVKLNTVVTRLRRQRVRKSEPAS</sequence>
<feature type="transmembrane region" description="Helical" evidence="6">
    <location>
        <begin position="211"/>
        <end position="231"/>
    </location>
</feature>
<dbReference type="Proteomes" id="UP001548713">
    <property type="component" value="Unassembled WGS sequence"/>
</dbReference>
<evidence type="ECO:0000256" key="2">
    <source>
        <dbReference type="ARBA" id="ARBA00022475"/>
    </source>
</evidence>
<evidence type="ECO:0000313" key="7">
    <source>
        <dbReference type="EMBL" id="MET1754013.1"/>
    </source>
</evidence>
<keyword evidence="3 6" id="KW-0812">Transmembrane</keyword>
<feature type="transmembrane region" description="Helical" evidence="6">
    <location>
        <begin position="376"/>
        <end position="396"/>
    </location>
</feature>
<feature type="transmembrane region" description="Helical" evidence="6">
    <location>
        <begin position="286"/>
        <end position="314"/>
    </location>
</feature>
<keyword evidence="5 6" id="KW-0472">Membrane</keyword>
<evidence type="ECO:0000256" key="4">
    <source>
        <dbReference type="ARBA" id="ARBA00022989"/>
    </source>
</evidence>
<accession>A0ABV2CWN9</accession>
<dbReference type="InterPro" id="IPR002797">
    <property type="entry name" value="Polysacc_synth"/>
</dbReference>
<evidence type="ECO:0000256" key="3">
    <source>
        <dbReference type="ARBA" id="ARBA00022692"/>
    </source>
</evidence>
<proteinExistence type="predicted"/>
<keyword evidence="2" id="KW-1003">Cell membrane</keyword>
<dbReference type="PANTHER" id="PTHR30250">
    <property type="entry name" value="PST FAMILY PREDICTED COLANIC ACID TRANSPORTER"/>
    <property type="match status" value="1"/>
</dbReference>
<dbReference type="InterPro" id="IPR050833">
    <property type="entry name" value="Poly_Biosynth_Transport"/>
</dbReference>
<reference evidence="7 8" key="1">
    <citation type="submission" date="2024-07" db="EMBL/GenBank/DDBJ databases">
        <title>Novosphingobium kalidii RD2P27.</title>
        <authorList>
            <person name="Sun J.-Q."/>
        </authorList>
    </citation>
    <scope>NUCLEOTIDE SEQUENCE [LARGE SCALE GENOMIC DNA]</scope>
    <source>
        <strain evidence="7 8">RD2P27</strain>
    </source>
</reference>
<evidence type="ECO:0000313" key="8">
    <source>
        <dbReference type="Proteomes" id="UP001548713"/>
    </source>
</evidence>
<name>A0ABV2CWN9_9SPHN</name>
<protein>
    <submittedName>
        <fullName evidence="7">Polysaccharide biosynthesis C-terminal domain-containing protein</fullName>
    </submittedName>
</protein>
<feature type="transmembrane region" description="Helical" evidence="6">
    <location>
        <begin position="349"/>
        <end position="370"/>
    </location>
</feature>